<dbReference type="SUPFAM" id="SSF52172">
    <property type="entry name" value="CheY-like"/>
    <property type="match status" value="1"/>
</dbReference>
<keyword evidence="3" id="KW-0902">Two-component regulatory system</keyword>
<evidence type="ECO:0000259" key="9">
    <source>
        <dbReference type="PROSITE" id="PS50110"/>
    </source>
</evidence>
<dbReference type="GO" id="GO:0000976">
    <property type="term" value="F:transcription cis-regulatory region binding"/>
    <property type="evidence" value="ECO:0007669"/>
    <property type="project" value="TreeGrafter"/>
</dbReference>
<organism evidence="10 11">
    <name type="scientific">Clostridium tyrobutyricum DIVETGP</name>
    <dbReference type="NCBI Taxonomy" id="1408889"/>
    <lineage>
        <taxon>Bacteria</taxon>
        <taxon>Bacillati</taxon>
        <taxon>Bacillota</taxon>
        <taxon>Clostridia</taxon>
        <taxon>Eubacteriales</taxon>
        <taxon>Clostridiaceae</taxon>
        <taxon>Clostridium</taxon>
    </lineage>
</organism>
<accession>W6N4R7</accession>
<dbReference type="InterPro" id="IPR001789">
    <property type="entry name" value="Sig_transdc_resp-reg_receiver"/>
</dbReference>
<dbReference type="Pfam" id="PF00072">
    <property type="entry name" value="Response_reg"/>
    <property type="match status" value="1"/>
</dbReference>
<keyword evidence="5" id="KW-0238">DNA-binding</keyword>
<dbReference type="AlphaFoldDB" id="W6N4R7"/>
<dbReference type="RefSeq" id="WP_017750936.1">
    <property type="nucleotide sequence ID" value="NZ_CBXI010000016.1"/>
</dbReference>
<keyword evidence="11" id="KW-1185">Reference proteome</keyword>
<evidence type="ECO:0000256" key="1">
    <source>
        <dbReference type="ARBA" id="ARBA00018672"/>
    </source>
</evidence>
<dbReference type="PROSITE" id="PS50110">
    <property type="entry name" value="RESPONSE_REGULATORY"/>
    <property type="match status" value="1"/>
</dbReference>
<dbReference type="GO" id="GO:0000156">
    <property type="term" value="F:phosphorelay response regulator activity"/>
    <property type="evidence" value="ECO:0007669"/>
    <property type="project" value="TreeGrafter"/>
</dbReference>
<evidence type="ECO:0000313" key="11">
    <source>
        <dbReference type="Proteomes" id="UP000019482"/>
    </source>
</evidence>
<keyword evidence="4" id="KW-0805">Transcription regulation</keyword>
<feature type="domain" description="Response regulatory" evidence="9">
    <location>
        <begin position="3"/>
        <end position="119"/>
    </location>
</feature>
<dbReference type="EMBL" id="CBXI010000016">
    <property type="protein sequence ID" value="CDL91010.1"/>
    <property type="molecule type" value="Genomic_DNA"/>
</dbReference>
<gene>
    <name evidence="10" type="ORF">CTDIVETGP_1080</name>
</gene>
<dbReference type="PANTHER" id="PTHR48111">
    <property type="entry name" value="REGULATOR OF RPOS"/>
    <property type="match status" value="1"/>
</dbReference>
<evidence type="ECO:0000256" key="5">
    <source>
        <dbReference type="ARBA" id="ARBA00023125"/>
    </source>
</evidence>
<evidence type="ECO:0000256" key="2">
    <source>
        <dbReference type="ARBA" id="ARBA00022553"/>
    </source>
</evidence>
<evidence type="ECO:0000256" key="6">
    <source>
        <dbReference type="ARBA" id="ARBA00023163"/>
    </source>
</evidence>
<comment type="caution">
    <text evidence="10">The sequence shown here is derived from an EMBL/GenBank/DDBJ whole genome shotgun (WGS) entry which is preliminary data.</text>
</comment>
<evidence type="ECO:0000256" key="8">
    <source>
        <dbReference type="PROSITE-ProRule" id="PRU00169"/>
    </source>
</evidence>
<evidence type="ECO:0000256" key="3">
    <source>
        <dbReference type="ARBA" id="ARBA00023012"/>
    </source>
</evidence>
<reference evidence="10 11" key="1">
    <citation type="journal article" date="2015" name="Genome Announc.">
        <title>Draft Genome Sequence of Clostridium tyrobutyricum Strain DIVETGP, Isolated from Cow's Milk for Grana Padano Production.</title>
        <authorList>
            <person name="Soggiu A."/>
            <person name="Piras C."/>
            <person name="Gaiarsa S."/>
            <person name="Sassera D."/>
            <person name="Roncada P."/>
            <person name="Bendixen E."/>
            <person name="Brasca M."/>
            <person name="Bonizzi L."/>
        </authorList>
    </citation>
    <scope>NUCLEOTIDE SEQUENCE [LARGE SCALE GENOMIC DNA]</scope>
    <source>
        <strain evidence="10 11">DIVETGP</strain>
    </source>
</reference>
<name>W6N4R7_CLOTY</name>
<evidence type="ECO:0000256" key="4">
    <source>
        <dbReference type="ARBA" id="ARBA00023015"/>
    </source>
</evidence>
<evidence type="ECO:0000313" key="10">
    <source>
        <dbReference type="EMBL" id="CDL91010.1"/>
    </source>
</evidence>
<dbReference type="GO" id="GO:0006355">
    <property type="term" value="P:regulation of DNA-templated transcription"/>
    <property type="evidence" value="ECO:0007669"/>
    <property type="project" value="TreeGrafter"/>
</dbReference>
<dbReference type="CDD" id="cd00156">
    <property type="entry name" value="REC"/>
    <property type="match status" value="1"/>
</dbReference>
<dbReference type="PANTHER" id="PTHR48111:SF1">
    <property type="entry name" value="TWO-COMPONENT RESPONSE REGULATOR ORR33"/>
    <property type="match status" value="1"/>
</dbReference>
<sequence length="277" mass="32536">MNKIIILDDMPYVRYRVKDIMESVGIEIYESSSSFDFFKKLSDNKDDISLIILEIGLVREDGLEILRKIKARKLKIPIMILTKLNTRSMFIKCIKEGASEYILKPFSSKTLIHRTKQLISTYENNNDSGEIIYLNFQEYINKQIDEAKLKNKKLSLMMLSLIKINARESEEKIEVKDSYLALLDILYENMKNFFKKPDLFEKYGISTFISVLPNCDENVVVEKSSKIMNYYKNIRDNDLRYLKYKIVTSSVTFPEDGTDKNQLLDKLSLEMKYKINE</sequence>
<dbReference type="OrthoDB" id="37094at2"/>
<dbReference type="Proteomes" id="UP000019482">
    <property type="component" value="Unassembled WGS sequence"/>
</dbReference>
<dbReference type="SMART" id="SM00448">
    <property type="entry name" value="REC"/>
    <property type="match status" value="1"/>
</dbReference>
<dbReference type="GeneID" id="29418089"/>
<comment type="function">
    <text evidence="7">May play the central regulatory role in sporulation. It may be an element of the effector pathway responsible for the activation of sporulation genes in response to nutritional stress. Spo0A may act in concert with spo0H (a sigma factor) to control the expression of some genes that are critical to the sporulation process.</text>
</comment>
<dbReference type="InterPro" id="IPR039420">
    <property type="entry name" value="WalR-like"/>
</dbReference>
<comment type="caution">
    <text evidence="8">Lacks conserved residue(s) required for the propagation of feature annotation.</text>
</comment>
<protein>
    <recommendedName>
        <fullName evidence="1">Stage 0 sporulation protein A homolog</fullName>
    </recommendedName>
</protein>
<keyword evidence="2" id="KW-0597">Phosphoprotein</keyword>
<dbReference type="InterPro" id="IPR011006">
    <property type="entry name" value="CheY-like_superfamily"/>
</dbReference>
<proteinExistence type="predicted"/>
<dbReference type="Gene3D" id="3.40.50.2300">
    <property type="match status" value="1"/>
</dbReference>
<dbReference type="GO" id="GO:0032993">
    <property type="term" value="C:protein-DNA complex"/>
    <property type="evidence" value="ECO:0007669"/>
    <property type="project" value="TreeGrafter"/>
</dbReference>
<keyword evidence="6" id="KW-0804">Transcription</keyword>
<evidence type="ECO:0000256" key="7">
    <source>
        <dbReference type="ARBA" id="ARBA00024867"/>
    </source>
</evidence>
<dbReference type="GO" id="GO:0005829">
    <property type="term" value="C:cytosol"/>
    <property type="evidence" value="ECO:0007669"/>
    <property type="project" value="TreeGrafter"/>
</dbReference>